<keyword evidence="2" id="KW-1185">Reference proteome</keyword>
<sequence>MSSYGYLDPGIQESPGNKNFCFPLPVHVMYLPGFSYSGIRASGGMMDDFRYRLNVIDEMPKSYHIVMVTIILRLGEEVDETQIPPRLRTLRIVLRSEELGYVLDIPLPDAPAVDASDKDQKAYRKHLMDGDMATCLDVTRAAGAA</sequence>
<gene>
    <name evidence="1" type="ORF">K2173_012114</name>
</gene>
<proteinExistence type="predicted"/>
<accession>A0AAV8SS05</accession>
<organism evidence="1 2">
    <name type="scientific">Erythroxylum novogranatense</name>
    <dbReference type="NCBI Taxonomy" id="1862640"/>
    <lineage>
        <taxon>Eukaryota</taxon>
        <taxon>Viridiplantae</taxon>
        <taxon>Streptophyta</taxon>
        <taxon>Embryophyta</taxon>
        <taxon>Tracheophyta</taxon>
        <taxon>Spermatophyta</taxon>
        <taxon>Magnoliopsida</taxon>
        <taxon>eudicotyledons</taxon>
        <taxon>Gunneridae</taxon>
        <taxon>Pentapetalae</taxon>
        <taxon>rosids</taxon>
        <taxon>fabids</taxon>
        <taxon>Malpighiales</taxon>
        <taxon>Erythroxylaceae</taxon>
        <taxon>Erythroxylum</taxon>
    </lineage>
</organism>
<dbReference type="Proteomes" id="UP001159364">
    <property type="component" value="Linkage Group LG09"/>
</dbReference>
<reference evidence="1 2" key="1">
    <citation type="submission" date="2021-09" db="EMBL/GenBank/DDBJ databases">
        <title>Genomic insights and catalytic innovation underlie evolution of tropane alkaloids biosynthesis.</title>
        <authorList>
            <person name="Wang Y.-J."/>
            <person name="Tian T."/>
            <person name="Huang J.-P."/>
            <person name="Huang S.-X."/>
        </authorList>
    </citation>
    <scope>NUCLEOTIDE SEQUENCE [LARGE SCALE GENOMIC DNA]</scope>
    <source>
        <strain evidence="1">KIB-2018</strain>
        <tissue evidence="1">Leaf</tissue>
    </source>
</reference>
<dbReference type="EMBL" id="JAIWQS010000009">
    <property type="protein sequence ID" value="KAJ8754725.1"/>
    <property type="molecule type" value="Genomic_DNA"/>
</dbReference>
<dbReference type="AlphaFoldDB" id="A0AAV8SS05"/>
<protein>
    <submittedName>
        <fullName evidence="1">Uncharacterized protein</fullName>
    </submittedName>
</protein>
<evidence type="ECO:0000313" key="1">
    <source>
        <dbReference type="EMBL" id="KAJ8754725.1"/>
    </source>
</evidence>
<comment type="caution">
    <text evidence="1">The sequence shown here is derived from an EMBL/GenBank/DDBJ whole genome shotgun (WGS) entry which is preliminary data.</text>
</comment>
<name>A0AAV8SS05_9ROSI</name>
<evidence type="ECO:0000313" key="2">
    <source>
        <dbReference type="Proteomes" id="UP001159364"/>
    </source>
</evidence>